<dbReference type="Proteomes" id="UP000245119">
    <property type="component" value="Linkage Group LG4"/>
</dbReference>
<name>A0A2T7PI01_POMCA</name>
<accession>A0A2T7PI01</accession>
<comment type="caution">
    <text evidence="2">The sequence shown here is derived from an EMBL/GenBank/DDBJ whole genome shotgun (WGS) entry which is preliminary data.</text>
</comment>
<organism evidence="2 3">
    <name type="scientific">Pomacea canaliculata</name>
    <name type="common">Golden apple snail</name>
    <dbReference type="NCBI Taxonomy" id="400727"/>
    <lineage>
        <taxon>Eukaryota</taxon>
        <taxon>Metazoa</taxon>
        <taxon>Spiralia</taxon>
        <taxon>Lophotrochozoa</taxon>
        <taxon>Mollusca</taxon>
        <taxon>Gastropoda</taxon>
        <taxon>Caenogastropoda</taxon>
        <taxon>Architaenioglossa</taxon>
        <taxon>Ampullarioidea</taxon>
        <taxon>Ampullariidae</taxon>
        <taxon>Pomacea</taxon>
    </lineage>
</organism>
<keyword evidence="3" id="KW-1185">Reference proteome</keyword>
<reference evidence="2 3" key="1">
    <citation type="submission" date="2018-04" db="EMBL/GenBank/DDBJ databases">
        <title>The genome of golden apple snail Pomacea canaliculata provides insight into stress tolerance and invasive adaptation.</title>
        <authorList>
            <person name="Liu C."/>
            <person name="Liu B."/>
            <person name="Ren Y."/>
            <person name="Zhang Y."/>
            <person name="Wang H."/>
            <person name="Li S."/>
            <person name="Jiang F."/>
            <person name="Yin L."/>
            <person name="Zhang G."/>
            <person name="Qian W."/>
            <person name="Fan W."/>
        </authorList>
    </citation>
    <scope>NUCLEOTIDE SEQUENCE [LARGE SCALE GENOMIC DNA]</scope>
    <source>
        <strain evidence="2">SZHN2017</strain>
        <tissue evidence="2">Muscle</tissue>
    </source>
</reference>
<gene>
    <name evidence="2" type="ORF">C0Q70_08490</name>
</gene>
<evidence type="ECO:0000313" key="2">
    <source>
        <dbReference type="EMBL" id="PVD33042.1"/>
    </source>
</evidence>
<proteinExistence type="predicted"/>
<feature type="region of interest" description="Disordered" evidence="1">
    <location>
        <begin position="22"/>
        <end position="46"/>
    </location>
</feature>
<dbReference type="EMBL" id="PZQS01000004">
    <property type="protein sequence ID" value="PVD33042.1"/>
    <property type="molecule type" value="Genomic_DNA"/>
</dbReference>
<evidence type="ECO:0000256" key="1">
    <source>
        <dbReference type="SAM" id="MobiDB-lite"/>
    </source>
</evidence>
<sequence>MRVGVTFRWKVNRLECGEKALSPVPRPSLPGGATAGDGWEDKEDGGKGCESRKVFLKVSSSSSCAQWRSAQTHLAHTWNRGMLADLQMLGMLCKHLSDRLACNPVAQ</sequence>
<protein>
    <submittedName>
        <fullName evidence="2">Uncharacterized protein</fullName>
    </submittedName>
</protein>
<dbReference type="AlphaFoldDB" id="A0A2T7PI01"/>
<evidence type="ECO:0000313" key="3">
    <source>
        <dbReference type="Proteomes" id="UP000245119"/>
    </source>
</evidence>